<dbReference type="Proteomes" id="UP000650533">
    <property type="component" value="Chromosome 11"/>
</dbReference>
<proteinExistence type="predicted"/>
<accession>A0A8H8P4R1</accession>
<name>A0A8H8P4R1_9AGAM</name>
<dbReference type="RefSeq" id="XP_043184123.1">
    <property type="nucleotide sequence ID" value="XM_043330026.1"/>
</dbReference>
<evidence type="ECO:0000313" key="2">
    <source>
        <dbReference type="Proteomes" id="UP000650533"/>
    </source>
</evidence>
<evidence type="ECO:0000313" key="1">
    <source>
        <dbReference type="EMBL" id="QRW23886.1"/>
    </source>
</evidence>
<dbReference type="GeneID" id="67032489"/>
<sequence length="377" mass="42323">MSFGEIASNTYACGVQYWISPTAADYCQDSEYGHTWDGEASEHFDCKRTESEHQVSQRINRTLESYFCSNLIAINVNAADSALDVHAFDIKVSGLSPVDYRGELPVDCTPRMWLSTEEGASGNLTFRHPPRSYLSPWELCRGSHIEVEAKLVTRKLITSLIWRDIILSSDPTYKNVPLFPLCEPVDLLVKQVQVYLCLFSRAFHTTHHTQQQAPYDSLEDDANICDYIEDYRSGSVLDVVGSVGGLFALLQTTHVFLLGRPLLWGLTGQCDSRPLKRVSIDKKDSGAKLITPFGFLGTLGSKGFEQQLKDQYQTKPTNDDRDTIRIASFLRDFVLDFGPAMPEARSRSFFKGSPRTPRNWMSPAIATDYIDLSGSTM</sequence>
<reference evidence="1" key="1">
    <citation type="submission" date="2020-05" db="EMBL/GenBank/DDBJ databases">
        <title>Evolutionary and genomic comparisons of hybrid uninucleate and nonhybrid Rhizoctonia fungi.</title>
        <authorList>
            <person name="Li C."/>
            <person name="Chen X."/>
        </authorList>
    </citation>
    <scope>NUCLEOTIDE SEQUENCE</scope>
    <source>
        <strain evidence="1">AG-1 IA</strain>
    </source>
</reference>
<dbReference type="EMBL" id="CP059668">
    <property type="protein sequence ID" value="QRW23886.1"/>
    <property type="molecule type" value="Genomic_DNA"/>
</dbReference>
<gene>
    <name evidence="1" type="ORF">RhiXN_10210</name>
</gene>
<protein>
    <submittedName>
        <fullName evidence="1">Uncharacterized protein</fullName>
    </submittedName>
</protein>
<dbReference type="AlphaFoldDB" id="A0A8H8P4R1"/>
<dbReference type="KEGG" id="rsx:RhiXN_10210"/>
<organism evidence="1 2">
    <name type="scientific">Rhizoctonia solani</name>
    <dbReference type="NCBI Taxonomy" id="456999"/>
    <lineage>
        <taxon>Eukaryota</taxon>
        <taxon>Fungi</taxon>
        <taxon>Dikarya</taxon>
        <taxon>Basidiomycota</taxon>
        <taxon>Agaricomycotina</taxon>
        <taxon>Agaricomycetes</taxon>
        <taxon>Cantharellales</taxon>
        <taxon>Ceratobasidiaceae</taxon>
        <taxon>Rhizoctonia</taxon>
    </lineage>
</organism>